<gene>
    <name evidence="3" type="ORF">AXF42_Ash011180</name>
</gene>
<protein>
    <recommendedName>
        <fullName evidence="2">ASCH domain-containing protein</fullName>
    </recommendedName>
</protein>
<keyword evidence="4" id="KW-1185">Reference proteome</keyword>
<dbReference type="OrthoDB" id="112749at2759"/>
<evidence type="ECO:0000313" key="3">
    <source>
        <dbReference type="EMBL" id="PKA56250.1"/>
    </source>
</evidence>
<evidence type="ECO:0000313" key="4">
    <source>
        <dbReference type="Proteomes" id="UP000236161"/>
    </source>
</evidence>
<reference evidence="3 4" key="1">
    <citation type="journal article" date="2017" name="Nature">
        <title>The Apostasia genome and the evolution of orchids.</title>
        <authorList>
            <person name="Zhang G.Q."/>
            <person name="Liu K.W."/>
            <person name="Li Z."/>
            <person name="Lohaus R."/>
            <person name="Hsiao Y.Y."/>
            <person name="Niu S.C."/>
            <person name="Wang J.Y."/>
            <person name="Lin Y.C."/>
            <person name="Xu Q."/>
            <person name="Chen L.J."/>
            <person name="Yoshida K."/>
            <person name="Fujiwara S."/>
            <person name="Wang Z.W."/>
            <person name="Zhang Y.Q."/>
            <person name="Mitsuda N."/>
            <person name="Wang M."/>
            <person name="Liu G.H."/>
            <person name="Pecoraro L."/>
            <person name="Huang H.X."/>
            <person name="Xiao X.J."/>
            <person name="Lin M."/>
            <person name="Wu X.Y."/>
            <person name="Wu W.L."/>
            <person name="Chen Y.Y."/>
            <person name="Chang S.B."/>
            <person name="Sakamoto S."/>
            <person name="Ohme-Takagi M."/>
            <person name="Yagi M."/>
            <person name="Zeng S.J."/>
            <person name="Shen C.Y."/>
            <person name="Yeh C.M."/>
            <person name="Luo Y.B."/>
            <person name="Tsai W.C."/>
            <person name="Van de Peer Y."/>
            <person name="Liu Z.J."/>
        </authorList>
    </citation>
    <scope>NUCLEOTIDE SEQUENCE [LARGE SCALE GENOMIC DNA]</scope>
    <source>
        <strain evidence="4">cv. Shenzhen</strain>
        <tissue evidence="3">Stem</tissue>
    </source>
</reference>
<sequence>MAGAVLEAEPSPAPPSPAPAQASVSDLMDELVRFTLSASLAEDTGISLGLSREYSRRLLQDDPSHLPYAHLNDAVGVPAYPLYKHLARTLGRCIKSGSFLTELRSVRGIAEDVEYFKVKRQEWDRLIVEKGLELVNMLEDVEFELHVQEPFLSQLRGGLKIVEGRCATGDYNRISAGALLLVNKCLLLKVQDIKHYDSFCGMLQVELSNALPGVQTIEEGVQIYRKFYTEEKEKSNGVLAIYILKVASQPYISLGNLLSGLGCEGIGSLLGMVHTAGTVPDSLPPPRSSLLSSSMKPRHLNIQGCNLTDVARSLAKHVHRSSEGWWGSFCGSDSEKNKLAFELIESMLNNCCWMNVYPAQPHGCIFEIRVPDGYGARWSNDGSKFIGFLEPYTEEGHSKGWKH</sequence>
<dbReference type="PANTHER" id="PTHR34204:SF2">
    <property type="entry name" value="RNA-BINDING ASCH DOMAIN PROTEIN"/>
    <property type="match status" value="1"/>
</dbReference>
<dbReference type="AlphaFoldDB" id="A0A2I0AL34"/>
<dbReference type="PANTHER" id="PTHR34204">
    <property type="entry name" value="RNA-BINDING ASCH DOMAIN PROTEIN"/>
    <property type="match status" value="1"/>
</dbReference>
<accession>A0A2I0AL34</accession>
<dbReference type="EMBL" id="KZ451974">
    <property type="protein sequence ID" value="PKA56250.1"/>
    <property type="molecule type" value="Genomic_DNA"/>
</dbReference>
<dbReference type="InterPro" id="IPR015947">
    <property type="entry name" value="PUA-like_sf"/>
</dbReference>
<evidence type="ECO:0000259" key="2">
    <source>
        <dbReference type="SMART" id="SM01022"/>
    </source>
</evidence>
<evidence type="ECO:0000256" key="1">
    <source>
        <dbReference type="SAM" id="MobiDB-lite"/>
    </source>
</evidence>
<feature type="region of interest" description="Disordered" evidence="1">
    <location>
        <begin position="1"/>
        <end position="22"/>
    </location>
</feature>
<feature type="domain" description="ASCH" evidence="2">
    <location>
        <begin position="145"/>
        <end position="247"/>
    </location>
</feature>
<dbReference type="InterPro" id="IPR007374">
    <property type="entry name" value="ASCH_domain"/>
</dbReference>
<organism evidence="3 4">
    <name type="scientific">Apostasia shenzhenica</name>
    <dbReference type="NCBI Taxonomy" id="1088818"/>
    <lineage>
        <taxon>Eukaryota</taxon>
        <taxon>Viridiplantae</taxon>
        <taxon>Streptophyta</taxon>
        <taxon>Embryophyta</taxon>
        <taxon>Tracheophyta</taxon>
        <taxon>Spermatophyta</taxon>
        <taxon>Magnoliopsida</taxon>
        <taxon>Liliopsida</taxon>
        <taxon>Asparagales</taxon>
        <taxon>Orchidaceae</taxon>
        <taxon>Apostasioideae</taxon>
        <taxon>Apostasia</taxon>
    </lineage>
</organism>
<feature type="compositionally biased region" description="Low complexity" evidence="1">
    <location>
        <begin position="1"/>
        <end position="10"/>
    </location>
</feature>
<dbReference type="Proteomes" id="UP000236161">
    <property type="component" value="Unassembled WGS sequence"/>
</dbReference>
<proteinExistence type="predicted"/>
<dbReference type="Pfam" id="PF04266">
    <property type="entry name" value="ASCH"/>
    <property type="match status" value="1"/>
</dbReference>
<dbReference type="SMART" id="SM01022">
    <property type="entry name" value="ASCH"/>
    <property type="match status" value="1"/>
</dbReference>
<dbReference type="SUPFAM" id="SSF88697">
    <property type="entry name" value="PUA domain-like"/>
    <property type="match status" value="1"/>
</dbReference>
<name>A0A2I0AL34_9ASPA</name>
<dbReference type="Gene3D" id="2.30.130.30">
    <property type="entry name" value="Hypothetical protein"/>
    <property type="match status" value="1"/>
</dbReference>